<dbReference type="RefSeq" id="WP_163664937.1">
    <property type="nucleotide sequence ID" value="NZ_QXHD01000004.1"/>
</dbReference>
<dbReference type="Proteomes" id="UP000481033">
    <property type="component" value="Unassembled WGS sequence"/>
</dbReference>
<dbReference type="AlphaFoldDB" id="A0A6M0RUI7"/>
<comment type="subcellular location">
    <subcellularLocation>
        <location evidence="1">Cellular thylakoid membrane</location>
        <topology evidence="1">Peripheral membrane protein</topology>
        <orientation evidence="1">Cytoplasmic side</orientation>
    </subcellularLocation>
</comment>
<feature type="region of interest" description="Disordered" evidence="8">
    <location>
        <begin position="19"/>
        <end position="56"/>
    </location>
</feature>
<dbReference type="InterPro" id="IPR038255">
    <property type="entry name" value="PBS_linker_sf"/>
</dbReference>
<keyword evidence="4 7" id="KW-0605">Phycobilisome</keyword>
<keyword evidence="6" id="KW-0472">Membrane</keyword>
<dbReference type="GO" id="GO:0031676">
    <property type="term" value="C:plasma membrane-derived thylakoid membrane"/>
    <property type="evidence" value="ECO:0007669"/>
    <property type="project" value="UniProtKB-SubCell"/>
</dbReference>
<evidence type="ECO:0000256" key="6">
    <source>
        <dbReference type="ARBA" id="ARBA00023136"/>
    </source>
</evidence>
<reference evidence="10 11" key="1">
    <citation type="journal article" date="2020" name="Microb. Ecol.">
        <title>Ecogenomics of the Marine Benthic Filamentous Cyanobacterium Adonisia.</title>
        <authorList>
            <person name="Walter J.M."/>
            <person name="Coutinho F.H."/>
            <person name="Leomil L."/>
            <person name="Hargreaves P.I."/>
            <person name="Campeao M.E."/>
            <person name="Vieira V.V."/>
            <person name="Silva B.S."/>
            <person name="Fistarol G.O."/>
            <person name="Salomon P.S."/>
            <person name="Sawabe T."/>
            <person name="Mino S."/>
            <person name="Hosokawa M."/>
            <person name="Miyashita H."/>
            <person name="Maruyama F."/>
            <person name="van Verk M.C."/>
            <person name="Dutilh B.E."/>
            <person name="Thompson C.C."/>
            <person name="Thompson F.L."/>
        </authorList>
    </citation>
    <scope>NUCLEOTIDE SEQUENCE [LARGE SCALE GENOMIC DNA]</scope>
    <source>
        <strain evidence="10 11">CCMR0081</strain>
    </source>
</reference>
<dbReference type="EMBL" id="QXHD01000004">
    <property type="protein sequence ID" value="NEZ59878.1"/>
    <property type="molecule type" value="Genomic_DNA"/>
</dbReference>
<keyword evidence="3" id="KW-0042">Antenna complex</keyword>
<keyword evidence="11" id="KW-1185">Reference proteome</keyword>
<organism evidence="10 11">
    <name type="scientific">Adonisia turfae CCMR0081</name>
    <dbReference type="NCBI Taxonomy" id="2292702"/>
    <lineage>
        <taxon>Bacteria</taxon>
        <taxon>Bacillati</taxon>
        <taxon>Cyanobacteriota</taxon>
        <taxon>Adonisia</taxon>
        <taxon>Adonisia turfae</taxon>
    </lineage>
</organism>
<dbReference type="Gene3D" id="1.10.3130.20">
    <property type="entry name" value="Phycobilisome linker domain"/>
    <property type="match status" value="1"/>
</dbReference>
<evidence type="ECO:0000256" key="5">
    <source>
        <dbReference type="ARBA" id="ARBA00023078"/>
    </source>
</evidence>
<evidence type="ECO:0000313" key="10">
    <source>
        <dbReference type="EMBL" id="NEZ59878.1"/>
    </source>
</evidence>
<evidence type="ECO:0000256" key="1">
    <source>
        <dbReference type="ARBA" id="ARBA00004445"/>
    </source>
</evidence>
<sequence length="323" mass="35074">MLKGLSGVLEQSKNLKLPVLNGKKPTEAKQASEPKAVATPAPVTSPTPKAVAAPKPVASKEVDGRIQIWTAPEDKAKTLPTKYRDAIAGSVVAEYTGDALSQGNADLVIAAAYKQVFGNAHLMESERCTIAESKVRSGEISVLEFIRALAKSDHYRSLFWEKHPNVTAIELNFKHLLGRAPKNYAEISEHIQIIAEGGFDAEIDAYLDSDEYFQTFGDMYVPYPRGYNTQTGVNGLGYTRSFSLFGAACGSDKSRFGGDNPGLKPNLLSEGPGEIPDIRAIPDSYSAELVKTSIPRVPKELYSIARELLGEMRARKGLAPLNY</sequence>
<gene>
    <name evidence="10" type="ORF">DXZ20_30400</name>
</gene>
<feature type="compositionally biased region" description="Low complexity" evidence="8">
    <location>
        <begin position="34"/>
        <end position="56"/>
    </location>
</feature>
<dbReference type="InterPro" id="IPR001297">
    <property type="entry name" value="PBS_linker_dom"/>
</dbReference>
<dbReference type="PANTHER" id="PTHR34011:SF6">
    <property type="entry name" value="PHYCOBILIPROTEIN APCE"/>
    <property type="match status" value="1"/>
</dbReference>
<dbReference type="PROSITE" id="PS51445">
    <property type="entry name" value="PBS_LINKER"/>
    <property type="match status" value="1"/>
</dbReference>
<evidence type="ECO:0000256" key="8">
    <source>
        <dbReference type="SAM" id="MobiDB-lite"/>
    </source>
</evidence>
<dbReference type="Pfam" id="PF00427">
    <property type="entry name" value="PBS_linker_poly"/>
    <property type="match status" value="1"/>
</dbReference>
<feature type="domain" description="PBS-linker" evidence="9">
    <location>
        <begin position="70"/>
        <end position="253"/>
    </location>
</feature>
<evidence type="ECO:0000256" key="7">
    <source>
        <dbReference type="PROSITE-ProRule" id="PRU00775"/>
    </source>
</evidence>
<dbReference type="GO" id="GO:0015979">
    <property type="term" value="P:photosynthesis"/>
    <property type="evidence" value="ECO:0007669"/>
    <property type="project" value="UniProtKB-KW"/>
</dbReference>
<evidence type="ECO:0000256" key="3">
    <source>
        <dbReference type="ARBA" id="ARBA00022549"/>
    </source>
</evidence>
<protein>
    <recommendedName>
        <fullName evidence="9">PBS-linker domain-containing protein</fullName>
    </recommendedName>
</protein>
<keyword evidence="2" id="KW-0602">Photosynthesis</keyword>
<comment type="similarity">
    <text evidence="7">Belongs to the phycobilisome linker protein family.</text>
</comment>
<dbReference type="PANTHER" id="PTHR34011">
    <property type="entry name" value="PHYCOBILISOME 32.1 KDA LINKER POLYPEPTIDE, PHYCOCYANIN-ASSOCIATED, ROD 2-RELATED"/>
    <property type="match status" value="1"/>
</dbReference>
<proteinExistence type="inferred from homology"/>
<evidence type="ECO:0000256" key="2">
    <source>
        <dbReference type="ARBA" id="ARBA00022531"/>
    </source>
</evidence>
<dbReference type="GO" id="GO:0030089">
    <property type="term" value="C:phycobilisome"/>
    <property type="evidence" value="ECO:0007669"/>
    <property type="project" value="UniProtKB-UniRule"/>
</dbReference>
<accession>A0A6M0RUI7</accession>
<keyword evidence="5" id="KW-0793">Thylakoid</keyword>
<comment type="caution">
    <text evidence="10">The sequence shown here is derived from an EMBL/GenBank/DDBJ whole genome shotgun (WGS) entry which is preliminary data.</text>
</comment>
<evidence type="ECO:0000313" key="11">
    <source>
        <dbReference type="Proteomes" id="UP000481033"/>
    </source>
</evidence>
<evidence type="ECO:0000259" key="9">
    <source>
        <dbReference type="PROSITE" id="PS51445"/>
    </source>
</evidence>
<name>A0A6M0RUI7_9CYAN</name>
<evidence type="ECO:0000256" key="4">
    <source>
        <dbReference type="ARBA" id="ARBA00022738"/>
    </source>
</evidence>